<dbReference type="EMBL" id="JACHFV010000018">
    <property type="protein sequence ID" value="MBB5297134.1"/>
    <property type="molecule type" value="Genomic_DNA"/>
</dbReference>
<evidence type="ECO:0000313" key="1">
    <source>
        <dbReference type="EMBL" id="MBB5297134.1"/>
    </source>
</evidence>
<evidence type="ECO:0000313" key="4">
    <source>
        <dbReference type="Proteomes" id="UP000536909"/>
    </source>
</evidence>
<evidence type="ECO:0000313" key="2">
    <source>
        <dbReference type="EMBL" id="TLK21956.1"/>
    </source>
</evidence>
<proteinExistence type="predicted"/>
<sequence length="369" mass="40229">MTFNPGLNRVTIADFDGLPDGMAGSLAHEWLATWSIAPKLRAELDMRDLPGGPAVRKRDIARLCLKRLPRQFLGRRHTPGPSHLLRECVQAVHAEKMQVCSLYPRALNARLERGDWQDAAFAEDLGMALAAVVATLNLAPPESRAARPEWPDAHWERWRRVNDIILGGGVLSGLLGQQLFSTAREWLPRLGAADVRLHLFPQPRQLMLHGAARQYREGPVVVLDAGHTAVKWAWAEVLGGEVMALQPAPLLPTPYGISDGRRLLRFLLETLIETVPADQQARQFALSLSAHLDERGRIAAASAASSFYGSLAGIVLEDALREGLSSRLGNACRVKVIHEGQAAVHGLPDMDAAILLGTSVGGAFNARRT</sequence>
<reference evidence="1 4" key="2">
    <citation type="submission" date="2020-08" db="EMBL/GenBank/DDBJ databases">
        <title>Genomic Encyclopedia of Type Strains, Phase IV (KMG-IV): sequencing the most valuable type-strain genomes for metagenomic binning, comparative biology and taxonomic classification.</title>
        <authorList>
            <person name="Goeker M."/>
        </authorList>
    </citation>
    <scope>NUCLEOTIDE SEQUENCE [LARGE SCALE GENOMIC DNA]</scope>
    <source>
        <strain evidence="1 4">DSM 105434</strain>
    </source>
</reference>
<name>A0AAJ5JXC4_9DEIO</name>
<dbReference type="RefSeq" id="WP_129120467.1">
    <property type="nucleotide sequence ID" value="NZ_BSUI01000037.1"/>
</dbReference>
<dbReference type="Proteomes" id="UP000308000">
    <property type="component" value="Unassembled WGS sequence"/>
</dbReference>
<keyword evidence="4" id="KW-1185">Reference proteome</keyword>
<dbReference type="EMBL" id="VBRC01000019">
    <property type="protein sequence ID" value="TLK21956.1"/>
    <property type="molecule type" value="Genomic_DNA"/>
</dbReference>
<accession>A0AAJ5JXC4</accession>
<dbReference type="AlphaFoldDB" id="A0AAJ5JXC4"/>
<gene>
    <name evidence="2" type="ORF">FCS05_18340</name>
    <name evidence="1" type="ORF">HNQ10_004001</name>
</gene>
<organism evidence="2 3">
    <name type="scientific">Deinococcus metallilatus</name>
    <dbReference type="NCBI Taxonomy" id="1211322"/>
    <lineage>
        <taxon>Bacteria</taxon>
        <taxon>Thermotogati</taxon>
        <taxon>Deinococcota</taxon>
        <taxon>Deinococci</taxon>
        <taxon>Deinococcales</taxon>
        <taxon>Deinococcaceae</taxon>
        <taxon>Deinococcus</taxon>
    </lineage>
</organism>
<comment type="caution">
    <text evidence="2">The sequence shown here is derived from an EMBL/GenBank/DDBJ whole genome shotgun (WGS) entry which is preliminary data.</text>
</comment>
<dbReference type="Proteomes" id="UP000536909">
    <property type="component" value="Unassembled WGS sequence"/>
</dbReference>
<protein>
    <submittedName>
        <fullName evidence="2">Uncharacterized protein</fullName>
    </submittedName>
</protein>
<evidence type="ECO:0000313" key="3">
    <source>
        <dbReference type="Proteomes" id="UP000308000"/>
    </source>
</evidence>
<reference evidence="2 3" key="1">
    <citation type="submission" date="2019-04" db="EMBL/GenBank/DDBJ databases">
        <title>Deinococcus metalilatus MA1002 mutant No.5.</title>
        <authorList>
            <person name="Park W."/>
            <person name="Park C."/>
        </authorList>
    </citation>
    <scope>NUCLEOTIDE SEQUENCE [LARGE SCALE GENOMIC DNA]</scope>
    <source>
        <strain evidence="2 3">MA1002-m5</strain>
    </source>
</reference>